<accession>A0AAP0WYD7</accession>
<evidence type="ECO:0000256" key="4">
    <source>
        <dbReference type="ARBA" id="ARBA00007588"/>
    </source>
</evidence>
<dbReference type="PANTHER" id="PTHR43539">
    <property type="entry name" value="FLAVIN-BINDING MONOOXYGENASE-LIKE PROTEIN (AFU_ORTHOLOGUE AFUA_4G09220)"/>
    <property type="match status" value="1"/>
</dbReference>
<comment type="catalytic activity">
    <reaction evidence="13">
        <text>L-ornithine + NADH + O2 = N(5)-hydroxy-L-ornithine + NAD(+) + H2O</text>
        <dbReference type="Rhea" id="RHEA:41512"/>
        <dbReference type="ChEBI" id="CHEBI:15377"/>
        <dbReference type="ChEBI" id="CHEBI:15379"/>
        <dbReference type="ChEBI" id="CHEBI:46911"/>
        <dbReference type="ChEBI" id="CHEBI:57540"/>
        <dbReference type="ChEBI" id="CHEBI:57945"/>
        <dbReference type="ChEBI" id="CHEBI:78275"/>
        <dbReference type="EC" id="1.14.13.196"/>
    </reaction>
</comment>
<keyword evidence="9" id="KW-0560">Oxidoreductase</keyword>
<dbReference type="GO" id="GO:0009851">
    <property type="term" value="P:auxin biosynthetic process"/>
    <property type="evidence" value="ECO:0007669"/>
    <property type="project" value="UniProtKB-KW"/>
</dbReference>
<evidence type="ECO:0000256" key="12">
    <source>
        <dbReference type="ARBA" id="ARBA00047707"/>
    </source>
</evidence>
<keyword evidence="7" id="KW-0274">FAD</keyword>
<comment type="catalytic activity">
    <reaction evidence="12">
        <text>indole-3-pyruvate + NADPH + O2 + H(+) = (indol-3-yl)acetate + CO2 + NADP(+) + H2O</text>
        <dbReference type="Rhea" id="RHEA:34331"/>
        <dbReference type="ChEBI" id="CHEBI:15377"/>
        <dbReference type="ChEBI" id="CHEBI:15378"/>
        <dbReference type="ChEBI" id="CHEBI:15379"/>
        <dbReference type="ChEBI" id="CHEBI:16526"/>
        <dbReference type="ChEBI" id="CHEBI:17640"/>
        <dbReference type="ChEBI" id="CHEBI:30854"/>
        <dbReference type="ChEBI" id="CHEBI:57783"/>
        <dbReference type="ChEBI" id="CHEBI:58349"/>
        <dbReference type="EC" id="1.14.13.168"/>
    </reaction>
</comment>
<protein>
    <submittedName>
        <fullName evidence="14">Uncharacterized protein</fullName>
    </submittedName>
</protein>
<dbReference type="SUPFAM" id="SSF51905">
    <property type="entry name" value="FAD/NAD(P)-binding domain"/>
    <property type="match status" value="1"/>
</dbReference>
<dbReference type="PANTHER" id="PTHR43539:SF42">
    <property type="entry name" value="OS01G0273800 PROTEIN"/>
    <property type="match status" value="1"/>
</dbReference>
<proteinExistence type="inferred from homology"/>
<name>A0AAP0WYD7_LIQFO</name>
<evidence type="ECO:0000313" key="14">
    <source>
        <dbReference type="EMBL" id="KAK9281696.1"/>
    </source>
</evidence>
<keyword evidence="10" id="KW-0073">Auxin biosynthesis</keyword>
<dbReference type="InterPro" id="IPR050982">
    <property type="entry name" value="Auxin_biosynth/cation_transpt"/>
</dbReference>
<gene>
    <name evidence="14" type="ORF">L1049_004600</name>
</gene>
<evidence type="ECO:0000256" key="2">
    <source>
        <dbReference type="ARBA" id="ARBA00004814"/>
    </source>
</evidence>
<dbReference type="Pfam" id="PF13434">
    <property type="entry name" value="Lys_Orn_oxgnase"/>
    <property type="match status" value="1"/>
</dbReference>
<sequence length="106" mass="12209">MPMPASYPTYVPRKQFTQYLDDYVSHFKISPRYHRSVESANYDEGTRKWYVKVRNVSSDEIEEYHGRFLVVATGETTDAFIPEVEGLNSFTGEVLHTTQVQIGKGI</sequence>
<comment type="catalytic activity">
    <reaction evidence="11">
        <text>L-ornithine + NADPH + O2 = N(5)-hydroxy-L-ornithine + NADP(+) + H2O</text>
        <dbReference type="Rhea" id="RHEA:41508"/>
        <dbReference type="ChEBI" id="CHEBI:15377"/>
        <dbReference type="ChEBI" id="CHEBI:15379"/>
        <dbReference type="ChEBI" id="CHEBI:46911"/>
        <dbReference type="ChEBI" id="CHEBI:57783"/>
        <dbReference type="ChEBI" id="CHEBI:58349"/>
        <dbReference type="ChEBI" id="CHEBI:78275"/>
        <dbReference type="EC" id="1.14.13.196"/>
    </reaction>
</comment>
<evidence type="ECO:0000256" key="9">
    <source>
        <dbReference type="ARBA" id="ARBA00023002"/>
    </source>
</evidence>
<evidence type="ECO:0000256" key="11">
    <source>
        <dbReference type="ARBA" id="ARBA00047598"/>
    </source>
</evidence>
<dbReference type="Proteomes" id="UP001415857">
    <property type="component" value="Unassembled WGS sequence"/>
</dbReference>
<evidence type="ECO:0000256" key="13">
    <source>
        <dbReference type="ARBA" id="ARBA00049248"/>
    </source>
</evidence>
<dbReference type="GO" id="GO:0103075">
    <property type="term" value="F:indole-3-pyruvate monooxygenase activity"/>
    <property type="evidence" value="ECO:0007669"/>
    <property type="project" value="UniProtKB-EC"/>
</dbReference>
<keyword evidence="15" id="KW-1185">Reference proteome</keyword>
<evidence type="ECO:0000256" key="5">
    <source>
        <dbReference type="ARBA" id="ARBA00009183"/>
    </source>
</evidence>
<reference evidence="14 15" key="1">
    <citation type="journal article" date="2024" name="Plant J.">
        <title>Genome sequences and population genomics reveal climatic adaptation and genomic divergence between two closely related sweetgum species.</title>
        <authorList>
            <person name="Xu W.Q."/>
            <person name="Ren C.Q."/>
            <person name="Zhang X.Y."/>
            <person name="Comes H.P."/>
            <person name="Liu X.H."/>
            <person name="Li Y.G."/>
            <person name="Kettle C.J."/>
            <person name="Jalonen R."/>
            <person name="Gaisberger H."/>
            <person name="Ma Y.Z."/>
            <person name="Qiu Y.X."/>
        </authorList>
    </citation>
    <scope>NUCLEOTIDE SEQUENCE [LARGE SCALE GENOMIC DNA]</scope>
    <source>
        <strain evidence="14">Hangzhou</strain>
    </source>
</reference>
<dbReference type="InterPro" id="IPR025700">
    <property type="entry name" value="Lys/Orn_oxygenase"/>
</dbReference>
<keyword evidence="8" id="KW-0521">NADP</keyword>
<dbReference type="AlphaFoldDB" id="A0AAP0WYD7"/>
<comment type="cofactor">
    <cofactor evidence="1">
        <name>FAD</name>
        <dbReference type="ChEBI" id="CHEBI:57692"/>
    </cofactor>
</comment>
<keyword evidence="6" id="KW-0285">Flavoprotein</keyword>
<comment type="similarity">
    <text evidence="4">Belongs to the lysine N(6)-hydroxylase/L-ornithine N(5)-oxygenase family.</text>
</comment>
<evidence type="ECO:0000256" key="3">
    <source>
        <dbReference type="ARBA" id="ARBA00004924"/>
    </source>
</evidence>
<dbReference type="Gene3D" id="3.50.50.60">
    <property type="entry name" value="FAD/NAD(P)-binding domain"/>
    <property type="match status" value="1"/>
</dbReference>
<dbReference type="GO" id="GO:0050660">
    <property type="term" value="F:flavin adenine dinucleotide binding"/>
    <property type="evidence" value="ECO:0007669"/>
    <property type="project" value="TreeGrafter"/>
</dbReference>
<evidence type="ECO:0000256" key="7">
    <source>
        <dbReference type="ARBA" id="ARBA00022827"/>
    </source>
</evidence>
<evidence type="ECO:0000256" key="1">
    <source>
        <dbReference type="ARBA" id="ARBA00001974"/>
    </source>
</evidence>
<evidence type="ECO:0000256" key="6">
    <source>
        <dbReference type="ARBA" id="ARBA00022630"/>
    </source>
</evidence>
<evidence type="ECO:0000256" key="10">
    <source>
        <dbReference type="ARBA" id="ARBA00023070"/>
    </source>
</evidence>
<comment type="similarity">
    <text evidence="5">Belongs to the FMO family.</text>
</comment>
<evidence type="ECO:0000256" key="8">
    <source>
        <dbReference type="ARBA" id="ARBA00022857"/>
    </source>
</evidence>
<dbReference type="EMBL" id="JBBPBK010000007">
    <property type="protein sequence ID" value="KAK9281696.1"/>
    <property type="molecule type" value="Genomic_DNA"/>
</dbReference>
<evidence type="ECO:0000313" key="15">
    <source>
        <dbReference type="Proteomes" id="UP001415857"/>
    </source>
</evidence>
<comment type="caution">
    <text evidence="14">The sequence shown here is derived from an EMBL/GenBank/DDBJ whole genome shotgun (WGS) entry which is preliminary data.</text>
</comment>
<comment type="pathway">
    <text evidence="3">Siderophore biosynthesis.</text>
</comment>
<organism evidence="14 15">
    <name type="scientific">Liquidambar formosana</name>
    <name type="common">Formosan gum</name>
    <dbReference type="NCBI Taxonomy" id="63359"/>
    <lineage>
        <taxon>Eukaryota</taxon>
        <taxon>Viridiplantae</taxon>
        <taxon>Streptophyta</taxon>
        <taxon>Embryophyta</taxon>
        <taxon>Tracheophyta</taxon>
        <taxon>Spermatophyta</taxon>
        <taxon>Magnoliopsida</taxon>
        <taxon>eudicotyledons</taxon>
        <taxon>Gunneridae</taxon>
        <taxon>Pentapetalae</taxon>
        <taxon>Saxifragales</taxon>
        <taxon>Altingiaceae</taxon>
        <taxon>Liquidambar</taxon>
    </lineage>
</organism>
<dbReference type="InterPro" id="IPR036188">
    <property type="entry name" value="FAD/NAD-bd_sf"/>
</dbReference>
<comment type="pathway">
    <text evidence="2">Plant hormone metabolism; auxin biosynthesis.</text>
</comment>